<feature type="compositionally biased region" description="Basic and acidic residues" evidence="1">
    <location>
        <begin position="34"/>
        <end position="43"/>
    </location>
</feature>
<feature type="compositionally biased region" description="Basic and acidic residues" evidence="1">
    <location>
        <begin position="263"/>
        <end position="289"/>
    </location>
</feature>
<evidence type="ECO:0000256" key="1">
    <source>
        <dbReference type="SAM" id="MobiDB-lite"/>
    </source>
</evidence>
<gene>
    <name evidence="2" type="ORF">SAMEA4029009_CIC11G00000004792</name>
</gene>
<feature type="compositionally biased region" description="Polar residues" evidence="1">
    <location>
        <begin position="447"/>
        <end position="458"/>
    </location>
</feature>
<evidence type="ECO:0000313" key="3">
    <source>
        <dbReference type="Proteomes" id="UP000182259"/>
    </source>
</evidence>
<feature type="compositionally biased region" description="Polar residues" evidence="1">
    <location>
        <begin position="252"/>
        <end position="262"/>
    </location>
</feature>
<dbReference type="AlphaFoldDB" id="A0A1L0C2S1"/>
<feature type="region of interest" description="Disordered" evidence="1">
    <location>
        <begin position="424"/>
        <end position="465"/>
    </location>
</feature>
<accession>A0A1L0C2S1</accession>
<dbReference type="Proteomes" id="UP000182259">
    <property type="component" value="Chromosome V"/>
</dbReference>
<feature type="region of interest" description="Disordered" evidence="1">
    <location>
        <begin position="522"/>
        <end position="545"/>
    </location>
</feature>
<dbReference type="EMBL" id="LT635768">
    <property type="protein sequence ID" value="SGZ57082.1"/>
    <property type="molecule type" value="Genomic_DNA"/>
</dbReference>
<dbReference type="PANTHER" id="PTHR22794:SF2">
    <property type="entry name" value="THAP DOMAIN-CONTAINING PROTEIN 11"/>
    <property type="match status" value="1"/>
</dbReference>
<feature type="compositionally biased region" description="Polar residues" evidence="1">
    <location>
        <begin position="385"/>
        <end position="401"/>
    </location>
</feature>
<dbReference type="PANTHER" id="PTHR22794">
    <property type="entry name" value="THAP DOMAIN PROTEIN 11"/>
    <property type="match status" value="1"/>
</dbReference>
<feature type="region of interest" description="Disordered" evidence="1">
    <location>
        <begin position="252"/>
        <end position="289"/>
    </location>
</feature>
<feature type="region of interest" description="Disordered" evidence="1">
    <location>
        <begin position="1"/>
        <end position="115"/>
    </location>
</feature>
<dbReference type="GO" id="GO:0000329">
    <property type="term" value="C:fungal-type vacuole membrane"/>
    <property type="evidence" value="ECO:0007669"/>
    <property type="project" value="TreeGrafter"/>
</dbReference>
<name>A0A1L0C2S1_9ASCO</name>
<proteinExistence type="predicted"/>
<feature type="region of interest" description="Disordered" evidence="1">
    <location>
        <begin position="381"/>
        <end position="401"/>
    </location>
</feature>
<organism evidence="2 3">
    <name type="scientific">Sungouiella intermedia</name>
    <dbReference type="NCBI Taxonomy" id="45354"/>
    <lineage>
        <taxon>Eukaryota</taxon>
        <taxon>Fungi</taxon>
        <taxon>Dikarya</taxon>
        <taxon>Ascomycota</taxon>
        <taxon>Saccharomycotina</taxon>
        <taxon>Pichiomycetes</taxon>
        <taxon>Metschnikowiaceae</taxon>
        <taxon>Sungouiella</taxon>
    </lineage>
</organism>
<reference evidence="2 3" key="1">
    <citation type="submission" date="2016-10" db="EMBL/GenBank/DDBJ databases">
        <authorList>
            <person name="de Groot N.N."/>
        </authorList>
    </citation>
    <scope>NUCLEOTIDE SEQUENCE [LARGE SCALE GENOMIC DNA]</scope>
    <source>
        <strain evidence="2 3">PYCC 4715</strain>
    </source>
</reference>
<feature type="compositionally biased region" description="Polar residues" evidence="1">
    <location>
        <begin position="75"/>
        <end position="87"/>
    </location>
</feature>
<evidence type="ECO:0000313" key="2">
    <source>
        <dbReference type="EMBL" id="SGZ57082.1"/>
    </source>
</evidence>
<dbReference type="Pfam" id="PF10452">
    <property type="entry name" value="TCO89"/>
    <property type="match status" value="1"/>
</dbReference>
<dbReference type="InterPro" id="IPR018857">
    <property type="entry name" value="TORC1_cplx_su_TCO89"/>
</dbReference>
<dbReference type="GO" id="GO:0031929">
    <property type="term" value="P:TOR signaling"/>
    <property type="evidence" value="ECO:0007669"/>
    <property type="project" value="InterPro"/>
</dbReference>
<protein>
    <submittedName>
        <fullName evidence="2">CIC11C00000004792</fullName>
    </submittedName>
</protein>
<sequence length="730" mass="80999">MSSPLVAPLDSHFEHSEESNSEMPSKVSSTNLDQESRHDHENSTRPNRAQNSSKTPPPTKRNHSKRNLHARSQSHNKIPVRLSTSANPVKPLLNRSRSTDGISRTGRPGIKRNNRSYTKVNGLQPLTKTLLNGSLNRALGALQPLTKTMSNNSLKQYGLKKTTLNSSTKGAPNLTKTNLDQSIRFNKSSGSLRGMNGGSSTSILNTAVGGIKSSAKRGRAILKLNEDAADNDYEDLSEDSEAENDKLEAISNSELQRQFQPSDDQHEAAEGREAGRESSSERNTEVTDKGDVLVSKLSKIKQLDDIGLKPASSKTSFISNNSSTDDLISKNLYGGSMLLSQSTGLTRKMNTEEPMGYALESELMKNQPESLSGIVFNTRNDETRQNANQTPSRTASGGVSYQPNQTIFSNLQRTNTQFLSDLRQQTNAKSERENQVPNENSKDFSHFLNNSVSGNHSQQNHDTRTQQRLWLQRENSLMDVAANIDPSKLSNFSNLSLNKLMFAHNYNGSTTNMLHINGGDYIQHQSSNTSDNTSPGDSVTPSAGDSSLSVTNLLYLIQSGHQNSIQSRIDFERLNREYVNVRRHLNPVAESLNRVETYQNPSKGIELRKQRNKKAAIAQNKNANSFKEFAPKWEDKQEDISGTIGRLWLEALLTSSSSGISLQLLKHEQQNQQQVTAQQLYHQLLQHQQQQQEQLRAYRHNIATTPNRTMAPTTRAVKAAQAAAASTLQR</sequence>
<feature type="compositionally biased region" description="Polar residues" evidence="1">
    <location>
        <begin position="523"/>
        <end position="545"/>
    </location>
</feature>
<feature type="compositionally biased region" description="Polar residues" evidence="1">
    <location>
        <begin position="44"/>
        <end position="54"/>
    </location>
</feature>
<dbReference type="GO" id="GO:0031931">
    <property type="term" value="C:TORC1 complex"/>
    <property type="evidence" value="ECO:0007669"/>
    <property type="project" value="InterPro"/>
</dbReference>
<feature type="compositionally biased region" description="Basic and acidic residues" evidence="1">
    <location>
        <begin position="429"/>
        <end position="445"/>
    </location>
</feature>
<feature type="compositionally biased region" description="Basic residues" evidence="1">
    <location>
        <begin position="60"/>
        <end position="74"/>
    </location>
</feature>